<feature type="region of interest" description="Disordered" evidence="1">
    <location>
        <begin position="1"/>
        <end position="119"/>
    </location>
</feature>
<sequence>MSYRKPVPVYIPTPPPSPRETDGPGKSLSIEKEIPPLPSEVEESLRTRSSETPSIAFDSAQEGQISSNRVEGVEKDVPPLPRNSTEVSRDLSGELPPLPKEEVNITDSSGRIEKDIPPLPDNWREIVAQNYHEEAVVSKDLPKVLSEKNSIDDTPKIKHRNQLGVPQPVVTSESKSFLSPSPNSHGHGNSYVTLPGSQTSRGRGLPRVSILKLFLSK</sequence>
<evidence type="ECO:0000313" key="2">
    <source>
        <dbReference type="EMBL" id="KJA30210.1"/>
    </source>
</evidence>
<dbReference type="OrthoDB" id="3062544at2759"/>
<dbReference type="AlphaFoldDB" id="A0A0D2QFA3"/>
<feature type="compositionally biased region" description="Polar residues" evidence="1">
    <location>
        <begin position="169"/>
        <end position="201"/>
    </location>
</feature>
<feature type="compositionally biased region" description="Basic and acidic residues" evidence="1">
    <location>
        <begin position="19"/>
        <end position="34"/>
    </location>
</feature>
<evidence type="ECO:0000256" key="1">
    <source>
        <dbReference type="SAM" id="MobiDB-lite"/>
    </source>
</evidence>
<gene>
    <name evidence="2" type="ORF">HYPSUDRAFT_196463</name>
</gene>
<organism evidence="2 3">
    <name type="scientific">Hypholoma sublateritium (strain FD-334 SS-4)</name>
    <dbReference type="NCBI Taxonomy" id="945553"/>
    <lineage>
        <taxon>Eukaryota</taxon>
        <taxon>Fungi</taxon>
        <taxon>Dikarya</taxon>
        <taxon>Basidiomycota</taxon>
        <taxon>Agaricomycotina</taxon>
        <taxon>Agaricomycetes</taxon>
        <taxon>Agaricomycetidae</taxon>
        <taxon>Agaricales</taxon>
        <taxon>Agaricineae</taxon>
        <taxon>Strophariaceae</taxon>
        <taxon>Hypholoma</taxon>
    </lineage>
</organism>
<evidence type="ECO:0000313" key="3">
    <source>
        <dbReference type="Proteomes" id="UP000054270"/>
    </source>
</evidence>
<proteinExistence type="predicted"/>
<feature type="compositionally biased region" description="Pro residues" evidence="1">
    <location>
        <begin position="9"/>
        <end position="18"/>
    </location>
</feature>
<feature type="region of interest" description="Disordered" evidence="1">
    <location>
        <begin position="148"/>
        <end position="204"/>
    </location>
</feature>
<keyword evidence="3" id="KW-1185">Reference proteome</keyword>
<protein>
    <submittedName>
        <fullName evidence="2">Uncharacterized protein</fullName>
    </submittedName>
</protein>
<dbReference type="Proteomes" id="UP000054270">
    <property type="component" value="Unassembled WGS sequence"/>
</dbReference>
<reference evidence="3" key="1">
    <citation type="submission" date="2014-04" db="EMBL/GenBank/DDBJ databases">
        <title>Evolutionary Origins and Diversification of the Mycorrhizal Mutualists.</title>
        <authorList>
            <consortium name="DOE Joint Genome Institute"/>
            <consortium name="Mycorrhizal Genomics Consortium"/>
            <person name="Kohler A."/>
            <person name="Kuo A."/>
            <person name="Nagy L.G."/>
            <person name="Floudas D."/>
            <person name="Copeland A."/>
            <person name="Barry K.W."/>
            <person name="Cichocki N."/>
            <person name="Veneault-Fourrey C."/>
            <person name="LaButti K."/>
            <person name="Lindquist E.A."/>
            <person name="Lipzen A."/>
            <person name="Lundell T."/>
            <person name="Morin E."/>
            <person name="Murat C."/>
            <person name="Riley R."/>
            <person name="Ohm R."/>
            <person name="Sun H."/>
            <person name="Tunlid A."/>
            <person name="Henrissat B."/>
            <person name="Grigoriev I.V."/>
            <person name="Hibbett D.S."/>
            <person name="Martin F."/>
        </authorList>
    </citation>
    <scope>NUCLEOTIDE SEQUENCE [LARGE SCALE GENOMIC DNA]</scope>
    <source>
        <strain evidence="3">FD-334 SS-4</strain>
    </source>
</reference>
<dbReference type="EMBL" id="KN817518">
    <property type="protein sequence ID" value="KJA30210.1"/>
    <property type="molecule type" value="Genomic_DNA"/>
</dbReference>
<accession>A0A0D2QFA3</accession>
<name>A0A0D2QFA3_HYPSF</name>